<dbReference type="Proteomes" id="UP000681722">
    <property type="component" value="Unassembled WGS sequence"/>
</dbReference>
<name>A0A815FC47_9BILA</name>
<accession>A0A815FC47</accession>
<dbReference type="PANTHER" id="PTHR46527:SF1">
    <property type="entry name" value="NUCLEOPORIN NUP42"/>
    <property type="match status" value="1"/>
</dbReference>
<dbReference type="AlphaFoldDB" id="A0A815FC47"/>
<dbReference type="InterPro" id="IPR000571">
    <property type="entry name" value="Znf_CCCH"/>
</dbReference>
<evidence type="ECO:0000256" key="2">
    <source>
        <dbReference type="ARBA" id="ARBA00022723"/>
    </source>
</evidence>
<evidence type="ECO:0000256" key="5">
    <source>
        <dbReference type="ARBA" id="ARBA00023242"/>
    </source>
</evidence>
<evidence type="ECO:0000313" key="11">
    <source>
        <dbReference type="EMBL" id="CAF1323088.1"/>
    </source>
</evidence>
<keyword evidence="2 9" id="KW-0479">Metal-binding</keyword>
<feature type="domain" description="C3H1-type" evidence="10">
    <location>
        <begin position="4"/>
        <end position="26"/>
    </location>
</feature>
<gene>
    <name evidence="11" type="ORF">GPM918_LOCUS29570</name>
    <name evidence="12" type="ORF">SRO942_LOCUS30156</name>
</gene>
<evidence type="ECO:0000256" key="6">
    <source>
        <dbReference type="ARBA" id="ARBA00037262"/>
    </source>
</evidence>
<dbReference type="GO" id="GO:0008270">
    <property type="term" value="F:zinc ion binding"/>
    <property type="evidence" value="ECO:0007669"/>
    <property type="project" value="UniProtKB-KW"/>
</dbReference>
<dbReference type="PROSITE" id="PS50103">
    <property type="entry name" value="ZF_C3H1"/>
    <property type="match status" value="1"/>
</dbReference>
<evidence type="ECO:0000256" key="1">
    <source>
        <dbReference type="ARBA" id="ARBA00004335"/>
    </source>
</evidence>
<protein>
    <recommendedName>
        <fullName evidence="7">Nucleoporin NUP42</fullName>
    </recommendedName>
    <alternativeName>
        <fullName evidence="8">Nucleoporin-like protein 2</fullName>
    </alternativeName>
</protein>
<evidence type="ECO:0000256" key="9">
    <source>
        <dbReference type="PROSITE-ProRule" id="PRU00723"/>
    </source>
</evidence>
<comment type="caution">
    <text evidence="11">The sequence shown here is derived from an EMBL/GenBank/DDBJ whole genome shotgun (WGS) entry which is preliminary data.</text>
</comment>
<keyword evidence="4 9" id="KW-0862">Zinc</keyword>
<dbReference type="SMART" id="SM00356">
    <property type="entry name" value="ZnF_C3H1"/>
    <property type="match status" value="1"/>
</dbReference>
<sequence>MDQPCRYFLKGQCKFGDHCRNSHSNPIQPQLYDQQIRRPRFDPRYNYVSPALVSQLPEHVFSWINKNFTEKEKVLEILCKLRREAYQSHAFWRFSTTSLHPGEPSIPGMIDQSFEEVRWGYLSCPQDQTHIYKDYYRKHWEGAEKRLLQLSRLDEMFLNEIKPLIEAYICKYKPTQQQETIPISYYTPRNQLRPEDLNAFESDKFELGHIPSVPPSQNLCRNQRREASALLESLMPAQTVRHEKSGSFSFLKRLWAIYP</sequence>
<reference evidence="11" key="1">
    <citation type="submission" date="2021-02" db="EMBL/GenBank/DDBJ databases">
        <authorList>
            <person name="Nowell W R."/>
        </authorList>
    </citation>
    <scope>NUCLEOTIDE SEQUENCE</scope>
</reference>
<dbReference type="EMBL" id="CAJNOQ010013514">
    <property type="protein sequence ID" value="CAF1323088.1"/>
    <property type="molecule type" value="Genomic_DNA"/>
</dbReference>
<dbReference type="Pfam" id="PF18044">
    <property type="entry name" value="zf-CCCH_4"/>
    <property type="match status" value="1"/>
</dbReference>
<proteinExistence type="predicted"/>
<dbReference type="InterPro" id="IPR041367">
    <property type="entry name" value="Znf-CCCH_4"/>
</dbReference>
<dbReference type="OrthoDB" id="20729at2759"/>
<dbReference type="Gene3D" id="2.30.30.1190">
    <property type="match status" value="1"/>
</dbReference>
<dbReference type="InterPro" id="IPR036855">
    <property type="entry name" value="Znf_CCCH_sf"/>
</dbReference>
<evidence type="ECO:0000313" key="12">
    <source>
        <dbReference type="EMBL" id="CAF4170775.1"/>
    </source>
</evidence>
<comment type="subcellular location">
    <subcellularLocation>
        <location evidence="1">Nucleus membrane</location>
        <topology evidence="1">Peripheral membrane protein</topology>
        <orientation evidence="1">Cytoplasmic side</orientation>
    </subcellularLocation>
</comment>
<comment type="function">
    <text evidence="6">Required for the export of mRNAs containing poly(A) tails from the nucleus into the cytoplasm.</text>
</comment>
<evidence type="ECO:0000256" key="8">
    <source>
        <dbReference type="ARBA" id="ARBA00042384"/>
    </source>
</evidence>
<evidence type="ECO:0000259" key="10">
    <source>
        <dbReference type="PROSITE" id="PS50103"/>
    </source>
</evidence>
<dbReference type="GO" id="GO:0031965">
    <property type="term" value="C:nuclear membrane"/>
    <property type="evidence" value="ECO:0007669"/>
    <property type="project" value="UniProtKB-SubCell"/>
</dbReference>
<evidence type="ECO:0000256" key="3">
    <source>
        <dbReference type="ARBA" id="ARBA00022771"/>
    </source>
</evidence>
<evidence type="ECO:0000256" key="4">
    <source>
        <dbReference type="ARBA" id="ARBA00022833"/>
    </source>
</evidence>
<keyword evidence="3 9" id="KW-0863">Zinc-finger</keyword>
<keyword evidence="13" id="KW-1185">Reference proteome</keyword>
<keyword evidence="5" id="KW-0539">Nucleus</keyword>
<dbReference type="Proteomes" id="UP000663829">
    <property type="component" value="Unassembled WGS sequence"/>
</dbReference>
<evidence type="ECO:0000256" key="7">
    <source>
        <dbReference type="ARBA" id="ARBA00039886"/>
    </source>
</evidence>
<organism evidence="11 13">
    <name type="scientific">Didymodactylos carnosus</name>
    <dbReference type="NCBI Taxonomy" id="1234261"/>
    <lineage>
        <taxon>Eukaryota</taxon>
        <taxon>Metazoa</taxon>
        <taxon>Spiralia</taxon>
        <taxon>Gnathifera</taxon>
        <taxon>Rotifera</taxon>
        <taxon>Eurotatoria</taxon>
        <taxon>Bdelloidea</taxon>
        <taxon>Philodinida</taxon>
        <taxon>Philodinidae</taxon>
        <taxon>Didymodactylos</taxon>
    </lineage>
</organism>
<dbReference type="PANTHER" id="PTHR46527">
    <property type="entry name" value="NUCLEOPORIN-LIKE PROTEIN 2"/>
    <property type="match status" value="1"/>
</dbReference>
<feature type="zinc finger region" description="C3H1-type" evidence="9">
    <location>
        <begin position="4"/>
        <end position="26"/>
    </location>
</feature>
<dbReference type="SUPFAM" id="SSF90229">
    <property type="entry name" value="CCCH zinc finger"/>
    <property type="match status" value="1"/>
</dbReference>
<dbReference type="InterPro" id="IPR051767">
    <property type="entry name" value="Nucleoporin_NUP42"/>
</dbReference>
<evidence type="ECO:0000313" key="13">
    <source>
        <dbReference type="Proteomes" id="UP000663829"/>
    </source>
</evidence>
<dbReference type="EMBL" id="CAJOBC010048874">
    <property type="protein sequence ID" value="CAF4170775.1"/>
    <property type="molecule type" value="Genomic_DNA"/>
</dbReference>